<evidence type="ECO:0000313" key="13">
    <source>
        <dbReference type="EMBL" id="PVM83111.1"/>
    </source>
</evidence>
<dbReference type="GO" id="GO:0005829">
    <property type="term" value="C:cytosol"/>
    <property type="evidence" value="ECO:0007669"/>
    <property type="project" value="TreeGrafter"/>
</dbReference>
<dbReference type="GO" id="GO:0004820">
    <property type="term" value="F:glycine-tRNA ligase activity"/>
    <property type="evidence" value="ECO:0007669"/>
    <property type="project" value="UniProtKB-UniRule"/>
</dbReference>
<dbReference type="InterPro" id="IPR008909">
    <property type="entry name" value="DALR_anticod-bd"/>
</dbReference>
<keyword evidence="7 11" id="KW-0067">ATP-binding</keyword>
<evidence type="ECO:0000256" key="8">
    <source>
        <dbReference type="ARBA" id="ARBA00022917"/>
    </source>
</evidence>
<dbReference type="RefSeq" id="WP_116566681.1">
    <property type="nucleotide sequence ID" value="NZ_QDKP01000033.1"/>
</dbReference>
<keyword evidence="8 11" id="KW-0648">Protein biosynthesis</keyword>
<keyword evidence="6 11" id="KW-0547">Nucleotide-binding</keyword>
<dbReference type="NCBIfam" id="TIGR00211">
    <property type="entry name" value="glyS"/>
    <property type="match status" value="1"/>
</dbReference>
<evidence type="ECO:0000259" key="12">
    <source>
        <dbReference type="Pfam" id="PF05746"/>
    </source>
</evidence>
<dbReference type="GO" id="GO:0004814">
    <property type="term" value="F:arginine-tRNA ligase activity"/>
    <property type="evidence" value="ECO:0007669"/>
    <property type="project" value="InterPro"/>
</dbReference>
<dbReference type="EC" id="6.1.1.14" evidence="11"/>
<evidence type="ECO:0000256" key="7">
    <source>
        <dbReference type="ARBA" id="ARBA00022840"/>
    </source>
</evidence>
<comment type="catalytic activity">
    <reaction evidence="10 11">
        <text>tRNA(Gly) + glycine + ATP = glycyl-tRNA(Gly) + AMP + diphosphate</text>
        <dbReference type="Rhea" id="RHEA:16013"/>
        <dbReference type="Rhea" id="RHEA-COMP:9664"/>
        <dbReference type="Rhea" id="RHEA-COMP:9683"/>
        <dbReference type="ChEBI" id="CHEBI:30616"/>
        <dbReference type="ChEBI" id="CHEBI:33019"/>
        <dbReference type="ChEBI" id="CHEBI:57305"/>
        <dbReference type="ChEBI" id="CHEBI:78442"/>
        <dbReference type="ChEBI" id="CHEBI:78522"/>
        <dbReference type="ChEBI" id="CHEBI:456215"/>
        <dbReference type="EC" id="6.1.1.14"/>
    </reaction>
</comment>
<dbReference type="InterPro" id="IPR006194">
    <property type="entry name" value="Gly-tRNA-synth_heterodimer"/>
</dbReference>
<dbReference type="Proteomes" id="UP000244913">
    <property type="component" value="Unassembled WGS sequence"/>
</dbReference>
<keyword evidence="5 11" id="KW-0436">Ligase</keyword>
<dbReference type="GO" id="GO:0006420">
    <property type="term" value="P:arginyl-tRNA aminoacylation"/>
    <property type="evidence" value="ECO:0007669"/>
    <property type="project" value="InterPro"/>
</dbReference>
<dbReference type="GO" id="GO:0005524">
    <property type="term" value="F:ATP binding"/>
    <property type="evidence" value="ECO:0007669"/>
    <property type="project" value="UniProtKB-UniRule"/>
</dbReference>
<dbReference type="AlphaFoldDB" id="A0A2T9JHD2"/>
<accession>A0A2T9JHD2</accession>
<keyword evidence="14" id="KW-1185">Reference proteome</keyword>
<evidence type="ECO:0000256" key="10">
    <source>
        <dbReference type="ARBA" id="ARBA00047937"/>
    </source>
</evidence>
<keyword evidence="9 11" id="KW-0030">Aminoacyl-tRNA synthetase</keyword>
<dbReference type="PANTHER" id="PTHR30075">
    <property type="entry name" value="GLYCYL-TRNA SYNTHETASE"/>
    <property type="match status" value="1"/>
</dbReference>
<keyword evidence="4 11" id="KW-0963">Cytoplasm</keyword>
<proteinExistence type="inferred from homology"/>
<evidence type="ECO:0000256" key="3">
    <source>
        <dbReference type="ARBA" id="ARBA00011209"/>
    </source>
</evidence>
<protein>
    <recommendedName>
        <fullName evidence="11">Glycine--tRNA ligase beta subunit</fullName>
        <ecNumber evidence="11">6.1.1.14</ecNumber>
    </recommendedName>
    <alternativeName>
        <fullName evidence="11">Glycyl-tRNA synthetase beta subunit</fullName>
        <shortName evidence="11">GlyRS</shortName>
    </alternativeName>
</protein>
<evidence type="ECO:0000256" key="1">
    <source>
        <dbReference type="ARBA" id="ARBA00004496"/>
    </source>
</evidence>
<comment type="caution">
    <text evidence="13">The sequence shown here is derived from an EMBL/GenBank/DDBJ whole genome shotgun (WGS) entry which is preliminary data.</text>
</comment>
<dbReference type="PRINTS" id="PR01045">
    <property type="entry name" value="TRNASYNTHGB"/>
</dbReference>
<comment type="subunit">
    <text evidence="3 11">Tetramer of two alpha and two beta subunits.</text>
</comment>
<feature type="domain" description="DALR anticodon binding" evidence="12">
    <location>
        <begin position="644"/>
        <end position="743"/>
    </location>
</feature>
<comment type="similarity">
    <text evidence="2 11">Belongs to the class-II aminoacyl-tRNA synthetase family.</text>
</comment>
<evidence type="ECO:0000256" key="6">
    <source>
        <dbReference type="ARBA" id="ARBA00022741"/>
    </source>
</evidence>
<evidence type="ECO:0000256" key="9">
    <source>
        <dbReference type="ARBA" id="ARBA00023146"/>
    </source>
</evidence>
<dbReference type="PROSITE" id="PS50861">
    <property type="entry name" value="AA_TRNA_LIGASE_II_GLYAB"/>
    <property type="match status" value="1"/>
</dbReference>
<evidence type="ECO:0000256" key="2">
    <source>
        <dbReference type="ARBA" id="ARBA00008226"/>
    </source>
</evidence>
<dbReference type="SUPFAM" id="SSF109604">
    <property type="entry name" value="HD-domain/PDEase-like"/>
    <property type="match status" value="1"/>
</dbReference>
<dbReference type="Pfam" id="PF02092">
    <property type="entry name" value="tRNA_synt_2f"/>
    <property type="match status" value="1"/>
</dbReference>
<gene>
    <name evidence="11" type="primary">glyS</name>
    <name evidence="13" type="ORF">DDF65_09505</name>
</gene>
<dbReference type="HAMAP" id="MF_00255">
    <property type="entry name" value="Gly_tRNA_synth_beta"/>
    <property type="match status" value="1"/>
</dbReference>
<evidence type="ECO:0000256" key="5">
    <source>
        <dbReference type="ARBA" id="ARBA00022598"/>
    </source>
</evidence>
<dbReference type="PANTHER" id="PTHR30075:SF2">
    <property type="entry name" value="GLYCINE--TRNA LIGASE, CHLOROPLASTIC_MITOCHONDRIAL 2"/>
    <property type="match status" value="1"/>
</dbReference>
<dbReference type="Pfam" id="PF05746">
    <property type="entry name" value="DALR_1"/>
    <property type="match status" value="1"/>
</dbReference>
<reference evidence="13 14" key="1">
    <citation type="submission" date="2018-04" db="EMBL/GenBank/DDBJ databases">
        <title>The genome sequence of Caulobacter sp. 736.</title>
        <authorList>
            <person name="Gao J."/>
            <person name="Sun J."/>
        </authorList>
    </citation>
    <scope>NUCLEOTIDE SEQUENCE [LARGE SCALE GENOMIC DNA]</scope>
    <source>
        <strain evidence="13 14">736</strain>
    </source>
</reference>
<evidence type="ECO:0000256" key="11">
    <source>
        <dbReference type="HAMAP-Rule" id="MF_00255"/>
    </source>
</evidence>
<dbReference type="GO" id="GO:0006426">
    <property type="term" value="P:glycyl-tRNA aminoacylation"/>
    <property type="evidence" value="ECO:0007669"/>
    <property type="project" value="UniProtKB-UniRule"/>
</dbReference>
<dbReference type="EMBL" id="QDKP01000033">
    <property type="protein sequence ID" value="PVM83111.1"/>
    <property type="molecule type" value="Genomic_DNA"/>
</dbReference>
<comment type="subcellular location">
    <subcellularLocation>
        <location evidence="1 11">Cytoplasm</location>
    </subcellularLocation>
</comment>
<organism evidence="13 14">
    <name type="scientific">Caulobacter radicis</name>
    <dbReference type="NCBI Taxonomy" id="2172650"/>
    <lineage>
        <taxon>Bacteria</taxon>
        <taxon>Pseudomonadati</taxon>
        <taxon>Pseudomonadota</taxon>
        <taxon>Alphaproteobacteria</taxon>
        <taxon>Caulobacterales</taxon>
        <taxon>Caulobacteraceae</taxon>
        <taxon>Caulobacter</taxon>
    </lineage>
</organism>
<evidence type="ECO:0000256" key="4">
    <source>
        <dbReference type="ARBA" id="ARBA00022490"/>
    </source>
</evidence>
<evidence type="ECO:0000313" key="14">
    <source>
        <dbReference type="Proteomes" id="UP000244913"/>
    </source>
</evidence>
<dbReference type="InterPro" id="IPR015944">
    <property type="entry name" value="Gly-tRNA-synth_bsu"/>
</dbReference>
<sequence>MPQLLLELFSEEIPARMQGQAAKDLERMAREHLAAAGFLPEALKTFAGPRRLTLVVEGLPLAQADRKEELKGPRVGAPQQAMDGFLRKAGLTQDQLVEQNGVWMAFVEKKGRPTGEIVAEMVEAIVRGFAWPKSMTWGTGKLRWVRPLKRILCVLDREVVPFEIDGIASGDVTEGHRFMGEAKPFVAKDFDEYSAGLEAHFVVLDVEERKERILEGCKTLCFARHLELVEDIGLLEEVAGLAEWPTPVLGDMDPSFLDLPPEVIRTSMRTHQKYFAVRKPGEAGLAPHFITVANIEAKDGGKVIAAGNAKVLSARLADARFFWDEDRKAGFEPWLEKLNGVTFHAKLGTMAQRVERIVALAGEIAPLVGADVGKAKEAARLAKADLASGMVGEFPELQGLMGGYYAREAGVDPEIAAAIQDHYKPQGPSDAVPTAPVSVAVALADKLDTLVGFFAIDEKPTGSKDPYALRRAALGVIRTVLENSLKLPMQAVIEAAVKSGVSREHPIIEALANLDEGEHSKARELLEHHSVPYLRGFSPKTGVTSGVNLHPSVFIYASFSPTSFEETFAKFKIFGQTYQLADKQADLLAFFADRLKVTLKDQGKRHDLVDAVFALGDDDLARIVARVEALDGFLKTDDGKNLLAGYKRASNILKAEEKKGPLPEGLAEEPAADSAAEVGLYQALRLLDRPLKDALAKEDFTGAMAQLAELRGPVDAYLDGVFVNDPEHRDNRLKTLAAVRAAMGQVADFGLVAG</sequence>
<name>A0A2T9JHD2_9CAUL</name>